<evidence type="ECO:0000256" key="1">
    <source>
        <dbReference type="SAM" id="MobiDB-lite"/>
    </source>
</evidence>
<dbReference type="EMBL" id="BSNS01000024">
    <property type="protein sequence ID" value="GLQ57367.1"/>
    <property type="molecule type" value="Genomic_DNA"/>
</dbReference>
<gene>
    <name evidence="4" type="ORF">GCM10010862_46260</name>
</gene>
<feature type="region of interest" description="Disordered" evidence="1">
    <location>
        <begin position="217"/>
        <end position="244"/>
    </location>
</feature>
<evidence type="ECO:0000313" key="4">
    <source>
        <dbReference type="EMBL" id="GLQ57367.1"/>
    </source>
</evidence>
<evidence type="ECO:0000256" key="2">
    <source>
        <dbReference type="SAM" id="SignalP"/>
    </source>
</evidence>
<evidence type="ECO:0000313" key="5">
    <source>
        <dbReference type="Proteomes" id="UP001156691"/>
    </source>
</evidence>
<dbReference type="Pfam" id="PF10988">
    <property type="entry name" value="DUF2807"/>
    <property type="match status" value="1"/>
</dbReference>
<keyword evidence="2" id="KW-0732">Signal</keyword>
<feature type="signal peptide" evidence="2">
    <location>
        <begin position="1"/>
        <end position="23"/>
    </location>
</feature>
<feature type="chain" id="PRO_5047441090" description="Putative auto-transporter adhesin head GIN domain-containing protein" evidence="2">
    <location>
        <begin position="24"/>
        <end position="244"/>
    </location>
</feature>
<dbReference type="InterPro" id="IPR021255">
    <property type="entry name" value="DUF2807"/>
</dbReference>
<dbReference type="Gene3D" id="2.160.20.120">
    <property type="match status" value="1"/>
</dbReference>
<name>A0ABQ5WC21_9HYPH</name>
<proteinExistence type="predicted"/>
<keyword evidence="5" id="KW-1185">Reference proteome</keyword>
<evidence type="ECO:0000259" key="3">
    <source>
        <dbReference type="Pfam" id="PF10988"/>
    </source>
</evidence>
<dbReference type="RefSeq" id="WP_284342761.1">
    <property type="nucleotide sequence ID" value="NZ_BSNS01000024.1"/>
</dbReference>
<sequence length="244" mass="24455">MRAALALALAAAAFAAATGPVLAETREYDLPAFHAIDIATGLNAVVTVGGEQSVSVESERSEPFDKLELDVENGTLRARFEADFFDFIMSGGLLGLLVNGRPDVTVHITMPKLDRIEASSGADVAASGMSGDTLKANASSGADIDLADVTVGSFSASVSSGASFAAAGSCETVDADVSSGGDLDLADLVCKSVTANASSGGDMDVHALESIRANASSGGDIGISGNPAQTDFNSSSGGDIDLDD</sequence>
<protein>
    <recommendedName>
        <fullName evidence="3">Putative auto-transporter adhesin head GIN domain-containing protein</fullName>
    </recommendedName>
</protein>
<accession>A0ABQ5WC21</accession>
<feature type="domain" description="Putative auto-transporter adhesin head GIN" evidence="3">
    <location>
        <begin position="32"/>
        <end position="227"/>
    </location>
</feature>
<dbReference type="Proteomes" id="UP001156691">
    <property type="component" value="Unassembled WGS sequence"/>
</dbReference>
<feature type="compositionally biased region" description="Polar residues" evidence="1">
    <location>
        <begin position="226"/>
        <end position="237"/>
    </location>
</feature>
<reference evidence="5" key="1">
    <citation type="journal article" date="2019" name="Int. J. Syst. Evol. Microbiol.">
        <title>The Global Catalogue of Microorganisms (GCM) 10K type strain sequencing project: providing services to taxonomists for standard genome sequencing and annotation.</title>
        <authorList>
            <consortium name="The Broad Institute Genomics Platform"/>
            <consortium name="The Broad Institute Genome Sequencing Center for Infectious Disease"/>
            <person name="Wu L."/>
            <person name="Ma J."/>
        </authorList>
    </citation>
    <scope>NUCLEOTIDE SEQUENCE [LARGE SCALE GENOMIC DNA]</scope>
    <source>
        <strain evidence="5">NBRC 112416</strain>
    </source>
</reference>
<organism evidence="4 5">
    <name type="scientific">Devosia nitrariae</name>
    <dbReference type="NCBI Taxonomy" id="2071872"/>
    <lineage>
        <taxon>Bacteria</taxon>
        <taxon>Pseudomonadati</taxon>
        <taxon>Pseudomonadota</taxon>
        <taxon>Alphaproteobacteria</taxon>
        <taxon>Hyphomicrobiales</taxon>
        <taxon>Devosiaceae</taxon>
        <taxon>Devosia</taxon>
    </lineage>
</organism>
<comment type="caution">
    <text evidence="4">The sequence shown here is derived from an EMBL/GenBank/DDBJ whole genome shotgun (WGS) entry which is preliminary data.</text>
</comment>